<sequence length="74" mass="8715">MQTSHQIVRQVGEICILKMLQRRTLIMHFFVVEWACIMCTDCVGTVNSIYVVIYQFVEIVRCYQFLEAVCHLTL</sequence>
<protein>
    <submittedName>
        <fullName evidence="1">Uncharacterized protein</fullName>
    </submittedName>
</protein>
<reference evidence="1" key="2">
    <citation type="journal article" date="2015" name="Fish Shellfish Immunol.">
        <title>Early steps in the European eel (Anguilla anguilla)-Vibrio vulnificus interaction in the gills: Role of the RtxA13 toxin.</title>
        <authorList>
            <person name="Callol A."/>
            <person name="Pajuelo D."/>
            <person name="Ebbesson L."/>
            <person name="Teles M."/>
            <person name="MacKenzie S."/>
            <person name="Amaro C."/>
        </authorList>
    </citation>
    <scope>NUCLEOTIDE SEQUENCE</scope>
</reference>
<reference evidence="1" key="1">
    <citation type="submission" date="2014-11" db="EMBL/GenBank/DDBJ databases">
        <authorList>
            <person name="Amaro Gonzalez C."/>
        </authorList>
    </citation>
    <scope>NUCLEOTIDE SEQUENCE</scope>
</reference>
<dbReference type="AlphaFoldDB" id="A0A0E9PZV4"/>
<name>A0A0E9PZV4_ANGAN</name>
<evidence type="ECO:0000313" key="1">
    <source>
        <dbReference type="EMBL" id="JAH10024.1"/>
    </source>
</evidence>
<accession>A0A0E9PZV4</accession>
<organism evidence="1">
    <name type="scientific">Anguilla anguilla</name>
    <name type="common">European freshwater eel</name>
    <name type="synonym">Muraena anguilla</name>
    <dbReference type="NCBI Taxonomy" id="7936"/>
    <lineage>
        <taxon>Eukaryota</taxon>
        <taxon>Metazoa</taxon>
        <taxon>Chordata</taxon>
        <taxon>Craniata</taxon>
        <taxon>Vertebrata</taxon>
        <taxon>Euteleostomi</taxon>
        <taxon>Actinopterygii</taxon>
        <taxon>Neopterygii</taxon>
        <taxon>Teleostei</taxon>
        <taxon>Anguilliformes</taxon>
        <taxon>Anguillidae</taxon>
        <taxon>Anguilla</taxon>
    </lineage>
</organism>
<dbReference type="EMBL" id="GBXM01098553">
    <property type="protein sequence ID" value="JAH10024.1"/>
    <property type="molecule type" value="Transcribed_RNA"/>
</dbReference>
<proteinExistence type="predicted"/>